<comment type="function">
    <text evidence="5">Part of the ABC transporter complex HmuTUV involved in hemin import. Responsible for energy coupling to the transport system.</text>
</comment>
<dbReference type="InterPro" id="IPR003593">
    <property type="entry name" value="AAA+_ATPase"/>
</dbReference>
<keyword evidence="4" id="KW-1278">Translocase</keyword>
<feature type="domain" description="ABC transporter" evidence="6">
    <location>
        <begin position="3"/>
        <end position="239"/>
    </location>
</feature>
<dbReference type="PROSITE" id="PS00211">
    <property type="entry name" value="ABC_TRANSPORTER_1"/>
    <property type="match status" value="1"/>
</dbReference>
<dbReference type="CDD" id="cd03214">
    <property type="entry name" value="ABC_Iron-Siderophores_B12_Hemin"/>
    <property type="match status" value="1"/>
</dbReference>
<dbReference type="Gene3D" id="3.40.50.300">
    <property type="entry name" value="P-loop containing nucleotide triphosphate hydrolases"/>
    <property type="match status" value="1"/>
</dbReference>
<accession>A0A7W0C9B7</accession>
<keyword evidence="3 7" id="KW-0067">ATP-binding</keyword>
<keyword evidence="2" id="KW-0547">Nucleotide-binding</keyword>
<dbReference type="FunFam" id="3.40.50.300:FF:000134">
    <property type="entry name" value="Iron-enterobactin ABC transporter ATP-binding protein"/>
    <property type="match status" value="1"/>
</dbReference>
<dbReference type="InterPro" id="IPR017871">
    <property type="entry name" value="ABC_transporter-like_CS"/>
</dbReference>
<dbReference type="InterPro" id="IPR027417">
    <property type="entry name" value="P-loop_NTPase"/>
</dbReference>
<keyword evidence="1" id="KW-0813">Transport</keyword>
<dbReference type="PANTHER" id="PTHR42794">
    <property type="entry name" value="HEMIN IMPORT ATP-BINDING PROTEIN HMUV"/>
    <property type="match status" value="1"/>
</dbReference>
<proteinExistence type="predicted"/>
<dbReference type="GO" id="GO:0005524">
    <property type="term" value="F:ATP binding"/>
    <property type="evidence" value="ECO:0007669"/>
    <property type="project" value="UniProtKB-KW"/>
</dbReference>
<protein>
    <submittedName>
        <fullName evidence="7">Iron complex transport system ATP-binding protein</fullName>
    </submittedName>
</protein>
<evidence type="ECO:0000313" key="8">
    <source>
        <dbReference type="Proteomes" id="UP000525298"/>
    </source>
</evidence>
<dbReference type="PANTHER" id="PTHR42794:SF1">
    <property type="entry name" value="HEMIN IMPORT ATP-BINDING PROTEIN HMUV"/>
    <property type="match status" value="1"/>
</dbReference>
<evidence type="ECO:0000256" key="1">
    <source>
        <dbReference type="ARBA" id="ARBA00022448"/>
    </source>
</evidence>
<dbReference type="InterPro" id="IPR003439">
    <property type="entry name" value="ABC_transporter-like_ATP-bd"/>
</dbReference>
<evidence type="ECO:0000259" key="6">
    <source>
        <dbReference type="PROSITE" id="PS50893"/>
    </source>
</evidence>
<dbReference type="AlphaFoldDB" id="A0A7W0C9B7"/>
<evidence type="ECO:0000256" key="2">
    <source>
        <dbReference type="ARBA" id="ARBA00022741"/>
    </source>
</evidence>
<evidence type="ECO:0000313" key="7">
    <source>
        <dbReference type="EMBL" id="MBA2881548.1"/>
    </source>
</evidence>
<name>A0A7W0C9B7_9BACT</name>
<dbReference type="EMBL" id="JACDUS010000004">
    <property type="protein sequence ID" value="MBA2881548.1"/>
    <property type="molecule type" value="Genomic_DNA"/>
</dbReference>
<evidence type="ECO:0000256" key="3">
    <source>
        <dbReference type="ARBA" id="ARBA00022840"/>
    </source>
</evidence>
<evidence type="ECO:0000256" key="4">
    <source>
        <dbReference type="ARBA" id="ARBA00022967"/>
    </source>
</evidence>
<dbReference type="SMART" id="SM00382">
    <property type="entry name" value="AAA"/>
    <property type="match status" value="1"/>
</dbReference>
<dbReference type="PROSITE" id="PS50893">
    <property type="entry name" value="ABC_TRANSPORTER_2"/>
    <property type="match status" value="1"/>
</dbReference>
<evidence type="ECO:0000256" key="5">
    <source>
        <dbReference type="ARBA" id="ARBA00037066"/>
    </source>
</evidence>
<dbReference type="RefSeq" id="WP_181551199.1">
    <property type="nucleotide sequence ID" value="NZ_JACDUS010000004.1"/>
</dbReference>
<comment type="caution">
    <text evidence="7">The sequence shown here is derived from an EMBL/GenBank/DDBJ whole genome shotgun (WGS) entry which is preliminary data.</text>
</comment>
<keyword evidence="8" id="KW-1185">Reference proteome</keyword>
<dbReference type="GO" id="GO:0016887">
    <property type="term" value="F:ATP hydrolysis activity"/>
    <property type="evidence" value="ECO:0007669"/>
    <property type="project" value="InterPro"/>
</dbReference>
<dbReference type="Proteomes" id="UP000525298">
    <property type="component" value="Unassembled WGS sequence"/>
</dbReference>
<organism evidence="7 8">
    <name type="scientific">Desulfosalsimonas propionicica</name>
    <dbReference type="NCBI Taxonomy" id="332175"/>
    <lineage>
        <taxon>Bacteria</taxon>
        <taxon>Pseudomonadati</taxon>
        <taxon>Thermodesulfobacteriota</taxon>
        <taxon>Desulfobacteria</taxon>
        <taxon>Desulfobacterales</taxon>
        <taxon>Desulfosalsimonadaceae</taxon>
        <taxon>Desulfosalsimonas</taxon>
    </lineage>
</organism>
<reference evidence="7 8" key="1">
    <citation type="submission" date="2020-07" db="EMBL/GenBank/DDBJ databases">
        <title>Genomic Encyclopedia of Type Strains, Phase IV (KMG-IV): sequencing the most valuable type-strain genomes for metagenomic binning, comparative biology and taxonomic classification.</title>
        <authorList>
            <person name="Goeker M."/>
        </authorList>
    </citation>
    <scope>NUCLEOTIDE SEQUENCE [LARGE SCALE GENOMIC DNA]</scope>
    <source>
        <strain evidence="7 8">DSM 17721</strain>
    </source>
</reference>
<dbReference type="SUPFAM" id="SSF52540">
    <property type="entry name" value="P-loop containing nucleoside triphosphate hydrolases"/>
    <property type="match status" value="1"/>
</dbReference>
<gene>
    <name evidence="7" type="ORF">HNR65_001875</name>
</gene>
<sequence length="257" mass="28154">MGFDISGVFYSYGTRRAIDGVSLSLVPGRFYAVIGPNGSGKTTLMDLMCRHKNPDSGNIFLNGRALVQYSSRALARQVALVPQEYRVNFPYTAEEVVAMARYPHLPRFSSPTAEDMEVVSCAMAECKAEDLADRFMTELSGGEKQRIVFARALAQQTAVLLLDEPCANLDIRHGLGLLESAAKRVRSQNITVAAVMHDINLALRYADDLILMNQGRIVSNGPVENTLERGVLKQIFGVDARIRTDSAINAPQVTFVG</sequence>
<dbReference type="Pfam" id="PF00005">
    <property type="entry name" value="ABC_tran"/>
    <property type="match status" value="1"/>
</dbReference>